<evidence type="ECO:0000313" key="2">
    <source>
        <dbReference type="EMBL" id="GAA0575723.1"/>
    </source>
</evidence>
<keyword evidence="3" id="KW-1185">Reference proteome</keyword>
<organism evidence="2 3">
    <name type="scientific">Rhizomicrobium electricum</name>
    <dbReference type="NCBI Taxonomy" id="480070"/>
    <lineage>
        <taxon>Bacteria</taxon>
        <taxon>Pseudomonadati</taxon>
        <taxon>Pseudomonadota</taxon>
        <taxon>Alphaproteobacteria</taxon>
        <taxon>Micropepsales</taxon>
        <taxon>Micropepsaceae</taxon>
        <taxon>Rhizomicrobium</taxon>
    </lineage>
</organism>
<accession>A0ABP3PWQ5</accession>
<evidence type="ECO:0000313" key="3">
    <source>
        <dbReference type="Proteomes" id="UP001499951"/>
    </source>
</evidence>
<name>A0ABP3PWQ5_9PROT</name>
<gene>
    <name evidence="2" type="ORF">GCM10008942_25760</name>
</gene>
<feature type="transmembrane region" description="Helical" evidence="1">
    <location>
        <begin position="125"/>
        <end position="149"/>
    </location>
</feature>
<proteinExistence type="predicted"/>
<dbReference type="InterPro" id="IPR005625">
    <property type="entry name" value="PepSY-ass_TM"/>
</dbReference>
<sequence length="363" mass="39606">MAGFLAVAGLTGSLIVFYQELDRALNPDLFNVPVTSQRLSPSALAARVEAQLPGTHVTLMSIPAPGRASEVWVSGKSLAYDQVFADPATGKVLGQRKWGKAGLSRAALMPMIYLFHYSLKLPGVWGIVLMGVIACLWSIDCFVAFVLTLPRGVPFWTKWGPAWRIKPGASAYRVQFDLHRAGGLWLWAVLFVLATSSVALNLPEQVFRPLLKTFTTLSPSYEDLRPPAVVRTPKLSFDDALHLARREADRPQWVFRAPGTVGVSYGARGDKGLDGFGLSTIVFDDQTGARVLHQQAGHGRLADIYAGMQYQLHSGRILGWPGRILVALAGLAVAMLSVTGVVIWLRKRHARMVRRLRTSAAAA</sequence>
<keyword evidence="1" id="KW-1133">Transmembrane helix</keyword>
<dbReference type="PANTHER" id="PTHR34219">
    <property type="entry name" value="IRON-REGULATED INNER MEMBRANE PROTEIN-RELATED"/>
    <property type="match status" value="1"/>
</dbReference>
<reference evidence="3" key="1">
    <citation type="journal article" date="2019" name="Int. J. Syst. Evol. Microbiol.">
        <title>The Global Catalogue of Microorganisms (GCM) 10K type strain sequencing project: providing services to taxonomists for standard genome sequencing and annotation.</title>
        <authorList>
            <consortium name="The Broad Institute Genomics Platform"/>
            <consortium name="The Broad Institute Genome Sequencing Center for Infectious Disease"/>
            <person name="Wu L."/>
            <person name="Ma J."/>
        </authorList>
    </citation>
    <scope>NUCLEOTIDE SEQUENCE [LARGE SCALE GENOMIC DNA]</scope>
    <source>
        <strain evidence="3">JCM 15089</strain>
    </source>
</reference>
<keyword evidence="1" id="KW-0812">Transmembrane</keyword>
<comment type="caution">
    <text evidence="2">The sequence shown here is derived from an EMBL/GenBank/DDBJ whole genome shotgun (WGS) entry which is preliminary data.</text>
</comment>
<feature type="transmembrane region" description="Helical" evidence="1">
    <location>
        <begin position="324"/>
        <end position="345"/>
    </location>
</feature>
<keyword evidence="1" id="KW-0472">Membrane</keyword>
<dbReference type="Pfam" id="PF03929">
    <property type="entry name" value="PepSY_TM"/>
    <property type="match status" value="1"/>
</dbReference>
<evidence type="ECO:0000256" key="1">
    <source>
        <dbReference type="SAM" id="Phobius"/>
    </source>
</evidence>
<dbReference type="EMBL" id="BAAADD010000006">
    <property type="protein sequence ID" value="GAA0575723.1"/>
    <property type="molecule type" value="Genomic_DNA"/>
</dbReference>
<feature type="transmembrane region" description="Helical" evidence="1">
    <location>
        <begin position="183"/>
        <end position="202"/>
    </location>
</feature>
<dbReference type="Proteomes" id="UP001499951">
    <property type="component" value="Unassembled WGS sequence"/>
</dbReference>
<protein>
    <submittedName>
        <fullName evidence="2">PepSY domain-containing protein</fullName>
    </submittedName>
</protein>
<dbReference type="PANTHER" id="PTHR34219:SF5">
    <property type="entry name" value="BLR4505 PROTEIN"/>
    <property type="match status" value="1"/>
</dbReference>